<comment type="subcellular location">
    <subcellularLocation>
        <location evidence="1">Cytoplasm</location>
    </subcellularLocation>
</comment>
<reference evidence="8" key="1">
    <citation type="submission" date="2023-07" db="EMBL/GenBank/DDBJ databases">
        <title>Chromosome-level Genome Assembly of Striped Snakehead (Channa striata).</title>
        <authorList>
            <person name="Liu H."/>
        </authorList>
    </citation>
    <scope>NUCLEOTIDE SEQUENCE</scope>
    <source>
        <strain evidence="8">Gz</strain>
        <tissue evidence="8">Muscle</tissue>
    </source>
</reference>
<dbReference type="EMBL" id="JAUPFM010000018">
    <property type="protein sequence ID" value="KAK2822320.1"/>
    <property type="molecule type" value="Genomic_DNA"/>
</dbReference>
<evidence type="ECO:0000256" key="1">
    <source>
        <dbReference type="ARBA" id="ARBA00004496"/>
    </source>
</evidence>
<dbReference type="GO" id="GO:0005768">
    <property type="term" value="C:endosome"/>
    <property type="evidence" value="ECO:0007669"/>
    <property type="project" value="TreeGrafter"/>
</dbReference>
<keyword evidence="9" id="KW-1185">Reference proteome</keyword>
<dbReference type="SUPFAM" id="SSF52200">
    <property type="entry name" value="Toll/Interleukin receptor TIR domain"/>
    <property type="match status" value="1"/>
</dbReference>
<evidence type="ECO:0000256" key="2">
    <source>
        <dbReference type="ARBA" id="ARBA00022490"/>
    </source>
</evidence>
<dbReference type="PANTHER" id="PTHR47230:SF1">
    <property type="entry name" value="TIR DOMAIN-CONTAINING ADAPTER MOLECULE 1"/>
    <property type="match status" value="1"/>
</dbReference>
<accession>A0AA88IW25</accession>
<dbReference type="GO" id="GO:0035591">
    <property type="term" value="F:signaling adaptor activity"/>
    <property type="evidence" value="ECO:0007669"/>
    <property type="project" value="TreeGrafter"/>
</dbReference>
<dbReference type="InterPro" id="IPR046946">
    <property type="entry name" value="TCAM1/2"/>
</dbReference>
<evidence type="ECO:0000256" key="4">
    <source>
        <dbReference type="ARBA" id="ARBA00022588"/>
    </source>
</evidence>
<keyword evidence="5" id="KW-0391">Immunity</keyword>
<dbReference type="GO" id="GO:0043123">
    <property type="term" value="P:positive regulation of canonical NF-kappaB signal transduction"/>
    <property type="evidence" value="ECO:0007669"/>
    <property type="project" value="TreeGrafter"/>
</dbReference>
<dbReference type="InterPro" id="IPR040886">
    <property type="entry name" value="TRIF_N"/>
</dbReference>
<keyword evidence="6" id="KW-0395">Inflammatory response</keyword>
<evidence type="ECO:0000313" key="8">
    <source>
        <dbReference type="EMBL" id="KAK2822320.1"/>
    </source>
</evidence>
<dbReference type="InterPro" id="IPR035897">
    <property type="entry name" value="Toll_tir_struct_dom_sf"/>
</dbReference>
<feature type="domain" description="TIR" evidence="7">
    <location>
        <begin position="345"/>
        <end position="477"/>
    </location>
</feature>
<proteinExistence type="predicted"/>
<evidence type="ECO:0000259" key="7">
    <source>
        <dbReference type="PROSITE" id="PS50104"/>
    </source>
</evidence>
<sequence length="590" mass="66077">MSHQGQNNQGTELRDVFDILVKAPPERLQSLTIQLGESAEDTIIQGLCLVVLQREVQALKKFQMLKNNCLANHLAETLQMGGNLEDFRNYCGNFHELTKETLAALARIFKRLSEQRLCDPLLTNLAYQRALSTDSKTKRNEEQEYDQLIEEAKGVCGPDIAEQICSPKGLKPGSLCDYDRSLKEENSTLRVTLCRDQSRRAHSFPSPLQANFSEASYPTHLEISSPPTILLREDSTIPETTEDSKLNTPALAGECEATNGQSQSKINKSTLSELKKDSQMDATCTAVCRKPDNPLAHCGTLNQTTKPSTQPNISLPIGSNIFLPKMPVPSEIHECKGAEEEEEAIFYPFVILHAPEDEDMAQSIREKLEKVIGSEGAIFCDDFAIPGKSTLSCVEDAINNSAFTVLLLTHNFNTRLLEMKTNSALINSINKTHKYNTVIPLLPQENAMPKQNIPIILQAIVPLEECRNFEKKLKRTMTPACIKKQKNIWVEEKRVKAQIERQDRLKQHNQTQKQLIEECKAAQLLEREKLSLLMAQNLLLNCSEQHGSDGQAGWQQVRNIHIENAQYIMIGNDSQMTVDAIGGADKDNQS</sequence>
<keyword evidence="3" id="KW-0597">Phosphoprotein</keyword>
<protein>
    <recommendedName>
        <fullName evidence="7">TIR domain-containing protein</fullName>
    </recommendedName>
</protein>
<dbReference type="PROSITE" id="PS50104">
    <property type="entry name" value="TIR"/>
    <property type="match status" value="1"/>
</dbReference>
<gene>
    <name evidence="8" type="ORF">Q5P01_022385</name>
</gene>
<dbReference type="AlphaFoldDB" id="A0AA88IW25"/>
<dbReference type="Gene3D" id="3.40.50.10140">
    <property type="entry name" value="Toll/interleukin-1 receptor homology (TIR) domain"/>
    <property type="match status" value="1"/>
</dbReference>
<evidence type="ECO:0000313" key="9">
    <source>
        <dbReference type="Proteomes" id="UP001187415"/>
    </source>
</evidence>
<dbReference type="GO" id="GO:0006954">
    <property type="term" value="P:inflammatory response"/>
    <property type="evidence" value="ECO:0007669"/>
    <property type="project" value="UniProtKB-KW"/>
</dbReference>
<dbReference type="GO" id="GO:0032481">
    <property type="term" value="P:positive regulation of type I interferon production"/>
    <property type="evidence" value="ECO:0007669"/>
    <property type="project" value="TreeGrafter"/>
</dbReference>
<dbReference type="Proteomes" id="UP001187415">
    <property type="component" value="Unassembled WGS sequence"/>
</dbReference>
<keyword evidence="4" id="KW-0399">Innate immunity</keyword>
<keyword evidence="2" id="KW-0963">Cytoplasm</keyword>
<organism evidence="8 9">
    <name type="scientific">Channa striata</name>
    <name type="common">Snakehead murrel</name>
    <name type="synonym">Ophicephalus striatus</name>
    <dbReference type="NCBI Taxonomy" id="64152"/>
    <lineage>
        <taxon>Eukaryota</taxon>
        <taxon>Metazoa</taxon>
        <taxon>Chordata</taxon>
        <taxon>Craniata</taxon>
        <taxon>Vertebrata</taxon>
        <taxon>Euteleostomi</taxon>
        <taxon>Actinopterygii</taxon>
        <taxon>Neopterygii</taxon>
        <taxon>Teleostei</taxon>
        <taxon>Neoteleostei</taxon>
        <taxon>Acanthomorphata</taxon>
        <taxon>Anabantaria</taxon>
        <taxon>Anabantiformes</taxon>
        <taxon>Channoidei</taxon>
        <taxon>Channidae</taxon>
        <taxon>Channa</taxon>
    </lineage>
</organism>
<name>A0AA88IW25_CHASR</name>
<dbReference type="Gene3D" id="1.25.40.780">
    <property type="match status" value="1"/>
</dbReference>
<dbReference type="PANTHER" id="PTHR47230">
    <property type="entry name" value="TIR DOMAIN-CONTAINING ADAPTER MOLECULE 1"/>
    <property type="match status" value="1"/>
</dbReference>
<evidence type="ECO:0000256" key="3">
    <source>
        <dbReference type="ARBA" id="ARBA00022553"/>
    </source>
</evidence>
<dbReference type="InterPro" id="IPR000157">
    <property type="entry name" value="TIR_dom"/>
</dbReference>
<evidence type="ECO:0000256" key="6">
    <source>
        <dbReference type="ARBA" id="ARBA00023198"/>
    </source>
</evidence>
<dbReference type="GO" id="GO:0035666">
    <property type="term" value="P:TRIF-dependent toll-like receptor signaling pathway"/>
    <property type="evidence" value="ECO:0007669"/>
    <property type="project" value="InterPro"/>
</dbReference>
<dbReference type="Pfam" id="PF17798">
    <property type="entry name" value="TRIF-NTD"/>
    <property type="match status" value="1"/>
</dbReference>
<evidence type="ECO:0000256" key="5">
    <source>
        <dbReference type="ARBA" id="ARBA00022859"/>
    </source>
</evidence>
<dbReference type="GO" id="GO:0045087">
    <property type="term" value="P:innate immune response"/>
    <property type="evidence" value="ECO:0007669"/>
    <property type="project" value="UniProtKB-KW"/>
</dbReference>
<comment type="caution">
    <text evidence="8">The sequence shown here is derived from an EMBL/GenBank/DDBJ whole genome shotgun (WGS) entry which is preliminary data.</text>
</comment>